<name>A0A8J1LSW1_XENLA</name>
<feature type="compositionally biased region" description="Basic residues" evidence="5">
    <location>
        <begin position="1"/>
        <end position="20"/>
    </location>
</feature>
<evidence type="ECO:0000256" key="6">
    <source>
        <dbReference type="SAM" id="Phobius"/>
    </source>
</evidence>
<dbReference type="SUPFAM" id="SSF52540">
    <property type="entry name" value="P-loop containing nucleoside triphosphate hydrolases"/>
    <property type="match status" value="1"/>
</dbReference>
<sequence>MDKSRRRSRTAGRSTSRHQKQPCAIRLVHTDESGQLQLNESAVQTCFLDGEISDYPVCLICVIGEKRRGKSFLMNYILRALSCQEKGHPLSLGADDAPLSGFEWRDGISCTTKGIWIWSKPFILERNGEKRAVFVLDTEGSLDIQSSRDICLKLSALSMILSSYLIFNVNSNLKTTEMDYLEMYLHVAEYVGRSFDLQALQHLNILIRDWQDFRRCGKEEARAYVFHETENLQNEPSYKLVSETLRGPLADYSLLPHPGKDLMIDSQGKLSDMEEDFRNHLTTYIFNLVGDIWLHRKTNRQGEKVTCAELAGVLKRVVNIMQSLSYSFTSPLQMFFAFENHKKVEEFKEKFHTFKQSKEVDSLIRKQNLNLIQMETNINEMATKLLLDFKQSLKGDDAKEKERLVNELESYLLEQQQEFCEDYSKRFYRFQNHKRMERMKKTFQNVLSSKSKEVYSLITEENVSPSQMKSSINDTATKFLEDFKQLIQGDDTQEKERLKSELELYLLKLQQKFCKDYSKRFCAFQNHKRMETIKELFQGVILSKTEEADNLITEQNVSPTLMEARLNDTTNNFLRNFEQSFQGDDAQEKERLVNELESYLLNQQQEFCNDYSQRFYRFQNHRRMEDIKEQFRNVILSKTEEADNLITEQNVSPTLMEASLNDIRNNFLRDFEQSFQGDDAQEKERLVNELESYLLNQQHEFCNDYSQRFYRFQNHRRMENIKEQFQNVIKSKESEICTLIRNNNYPNRIEREMLHVVNQLLDNYRESLEGIDDEQKELLVNEMESHLLQENELFCIEYSKNFYAFKNQKRMEDTKRRFLNFLEQKKEETSSSLLNKLMVMPSAMESQIQDSIKKYMDEFKRSLEGTDSQEKNHLVARLNSYLDNMKDEFCKEYSSIYTSAMQWITGGTATSFFLARNMIGNASLVAAAAEAPVLAAIIGGAVIVGALVAWGKTFYFAEHKKQ</sequence>
<dbReference type="PANTHER" id="PTHR10751">
    <property type="entry name" value="GUANYLATE BINDING PROTEIN"/>
    <property type="match status" value="1"/>
</dbReference>
<proteinExistence type="inferred from homology"/>
<evidence type="ECO:0000256" key="3">
    <source>
        <dbReference type="PROSITE-ProRule" id="PRU01052"/>
    </source>
</evidence>
<keyword evidence="6" id="KW-0812">Transmembrane</keyword>
<feature type="coiled-coil region" evidence="4">
    <location>
        <begin position="680"/>
        <end position="735"/>
    </location>
</feature>
<dbReference type="GO" id="GO:0003924">
    <property type="term" value="F:GTPase activity"/>
    <property type="evidence" value="ECO:0007669"/>
    <property type="project" value="InterPro"/>
</dbReference>
<dbReference type="GeneID" id="108703876"/>
<feature type="domain" description="GB1/RHD3-type G" evidence="7">
    <location>
        <begin position="54"/>
        <end position="172"/>
    </location>
</feature>
<dbReference type="InterPro" id="IPR027417">
    <property type="entry name" value="P-loop_NTPase"/>
</dbReference>
<comment type="similarity">
    <text evidence="3">Belongs to the TRAFAC class dynamin-like GTPase superfamily. GB1/RHD3 GTPase family.</text>
</comment>
<evidence type="ECO:0000259" key="7">
    <source>
        <dbReference type="PROSITE" id="PS51715"/>
    </source>
</evidence>
<reference evidence="9" key="1">
    <citation type="submission" date="2025-08" db="UniProtKB">
        <authorList>
            <consortium name="RefSeq"/>
        </authorList>
    </citation>
    <scope>IDENTIFICATION</scope>
    <source>
        <strain evidence="9">J_2021</strain>
        <tissue evidence="9">Erythrocytes</tissue>
    </source>
</reference>
<keyword evidence="1" id="KW-0547">Nucleotide-binding</keyword>
<keyword evidence="4" id="KW-0175">Coiled coil</keyword>
<gene>
    <name evidence="9" type="primary">LOC108703876</name>
</gene>
<evidence type="ECO:0000256" key="1">
    <source>
        <dbReference type="ARBA" id="ARBA00022741"/>
    </source>
</evidence>
<evidence type="ECO:0000256" key="5">
    <source>
        <dbReference type="SAM" id="MobiDB-lite"/>
    </source>
</evidence>
<protein>
    <submittedName>
        <fullName evidence="9">A-kinase anchor protein 9 isoform X3</fullName>
    </submittedName>
</protein>
<evidence type="ECO:0000313" key="9">
    <source>
        <dbReference type="RefSeq" id="XP_041432632.1"/>
    </source>
</evidence>
<dbReference type="GO" id="GO:0005525">
    <property type="term" value="F:GTP binding"/>
    <property type="evidence" value="ECO:0007669"/>
    <property type="project" value="UniProtKB-KW"/>
</dbReference>
<dbReference type="RefSeq" id="XP_041432632.1">
    <property type="nucleotide sequence ID" value="XM_041576698.1"/>
</dbReference>
<dbReference type="Proteomes" id="UP000186698">
    <property type="component" value="Chromosome 9_10L"/>
</dbReference>
<keyword evidence="6" id="KW-1133">Transmembrane helix</keyword>
<keyword evidence="2" id="KW-0342">GTP-binding</keyword>
<evidence type="ECO:0000256" key="2">
    <source>
        <dbReference type="ARBA" id="ARBA00023134"/>
    </source>
</evidence>
<dbReference type="AlphaFoldDB" id="A0A8J1LSW1"/>
<organism evidence="8 9">
    <name type="scientific">Xenopus laevis</name>
    <name type="common">African clawed frog</name>
    <dbReference type="NCBI Taxonomy" id="8355"/>
    <lineage>
        <taxon>Eukaryota</taxon>
        <taxon>Metazoa</taxon>
        <taxon>Chordata</taxon>
        <taxon>Craniata</taxon>
        <taxon>Vertebrata</taxon>
        <taxon>Euteleostomi</taxon>
        <taxon>Amphibia</taxon>
        <taxon>Batrachia</taxon>
        <taxon>Anura</taxon>
        <taxon>Pipoidea</taxon>
        <taxon>Pipidae</taxon>
        <taxon>Xenopodinae</taxon>
        <taxon>Xenopus</taxon>
        <taxon>Xenopus</taxon>
    </lineage>
</organism>
<dbReference type="InterPro" id="IPR030386">
    <property type="entry name" value="G_GB1_RHD3_dom"/>
</dbReference>
<dbReference type="Pfam" id="PF02263">
    <property type="entry name" value="GBP"/>
    <property type="match status" value="1"/>
</dbReference>
<feature type="region of interest" description="Disordered" evidence="5">
    <location>
        <begin position="1"/>
        <end position="21"/>
    </location>
</feature>
<dbReference type="PROSITE" id="PS51715">
    <property type="entry name" value="G_GB1_RHD3"/>
    <property type="match status" value="1"/>
</dbReference>
<keyword evidence="8" id="KW-1185">Reference proteome</keyword>
<dbReference type="Gene3D" id="3.40.50.300">
    <property type="entry name" value="P-loop containing nucleotide triphosphate hydrolases"/>
    <property type="match status" value="1"/>
</dbReference>
<keyword evidence="6" id="KW-0472">Membrane</keyword>
<evidence type="ECO:0000313" key="8">
    <source>
        <dbReference type="Proteomes" id="UP000186698"/>
    </source>
</evidence>
<evidence type="ECO:0000256" key="4">
    <source>
        <dbReference type="SAM" id="Coils"/>
    </source>
</evidence>
<dbReference type="InterPro" id="IPR015894">
    <property type="entry name" value="Guanylate-bd_N"/>
</dbReference>
<feature type="transmembrane region" description="Helical" evidence="6">
    <location>
        <begin position="933"/>
        <end position="957"/>
    </location>
</feature>
<accession>A0A8J1LSW1</accession>